<feature type="domain" description="TadE-like" evidence="2">
    <location>
        <begin position="11"/>
        <end position="53"/>
    </location>
</feature>
<evidence type="ECO:0000259" key="2">
    <source>
        <dbReference type="Pfam" id="PF07811"/>
    </source>
</evidence>
<keyword evidence="1" id="KW-0472">Membrane</keyword>
<keyword evidence="1" id="KW-1133">Transmembrane helix</keyword>
<sequence length="147" mass="15651">MKTGLPGKQKGTAAIEFIGVFVIFFAVFYGMVSYSLPLLLMQSFTQATAEAVRQSVGLDPSMPGYNAAVQNTAKTAVAQRLGWIPALYKFDAATQVTTTFTPAGLLSVKISYPSANLQSVMPFIVLPGIGTVPQLPVTLQAQSSLQF</sequence>
<protein>
    <submittedName>
        <fullName evidence="3">Pilus assembly protein</fullName>
    </submittedName>
</protein>
<evidence type="ECO:0000256" key="1">
    <source>
        <dbReference type="SAM" id="Phobius"/>
    </source>
</evidence>
<accession>A0A7Y8AP74</accession>
<comment type="caution">
    <text evidence="3">The sequence shown here is derived from an EMBL/GenBank/DDBJ whole genome shotgun (WGS) entry which is preliminary data.</text>
</comment>
<dbReference type="AlphaFoldDB" id="A0A7Y8AP74"/>
<evidence type="ECO:0000313" key="3">
    <source>
        <dbReference type="EMBL" id="NWD37632.1"/>
    </source>
</evidence>
<dbReference type="RefSeq" id="WP_016972496.1">
    <property type="nucleotide sequence ID" value="NZ_CP020369.1"/>
</dbReference>
<proteinExistence type="predicted"/>
<feature type="transmembrane region" description="Helical" evidence="1">
    <location>
        <begin position="12"/>
        <end position="32"/>
    </location>
</feature>
<evidence type="ECO:0000313" key="4">
    <source>
        <dbReference type="Proteomes" id="UP000549134"/>
    </source>
</evidence>
<dbReference type="GeneID" id="55845396"/>
<name>A0A7Y8AP74_PSETO</name>
<dbReference type="InterPro" id="IPR012495">
    <property type="entry name" value="TadE-like_dom"/>
</dbReference>
<reference evidence="3 4" key="1">
    <citation type="submission" date="2020-04" db="EMBL/GenBank/DDBJ databases">
        <title>Molecular characterization of pseudomonads from Agaricus bisporus reveal novel blotch 2 pathogens in Western Europe.</title>
        <authorList>
            <person name="Taparia T."/>
            <person name="Krijger M."/>
            <person name="Haynes E."/>
            <person name="Elpinstone J.G."/>
            <person name="Noble R."/>
            <person name="Van Der Wolf J."/>
        </authorList>
    </citation>
    <scope>NUCLEOTIDE SEQUENCE [LARGE SCALE GENOMIC DNA]</scope>
    <source>
        <strain evidence="3 4">IPO3746</strain>
    </source>
</reference>
<dbReference type="Proteomes" id="UP000549134">
    <property type="component" value="Unassembled WGS sequence"/>
</dbReference>
<dbReference type="EMBL" id="JACAQK010000013">
    <property type="protein sequence ID" value="NWD37632.1"/>
    <property type="molecule type" value="Genomic_DNA"/>
</dbReference>
<keyword evidence="1" id="KW-0812">Transmembrane</keyword>
<gene>
    <name evidence="3" type="ORF">HX787_17390</name>
</gene>
<organism evidence="3 4">
    <name type="scientific">Pseudomonas tolaasii</name>
    <dbReference type="NCBI Taxonomy" id="29442"/>
    <lineage>
        <taxon>Bacteria</taxon>
        <taxon>Pseudomonadati</taxon>
        <taxon>Pseudomonadota</taxon>
        <taxon>Gammaproteobacteria</taxon>
        <taxon>Pseudomonadales</taxon>
        <taxon>Pseudomonadaceae</taxon>
        <taxon>Pseudomonas</taxon>
    </lineage>
</organism>
<dbReference type="Pfam" id="PF07811">
    <property type="entry name" value="TadE"/>
    <property type="match status" value="1"/>
</dbReference>